<protein>
    <submittedName>
        <fullName evidence="4">Spore protein</fullName>
    </submittedName>
</protein>
<gene>
    <name evidence="4" type="ORF">B5M42_08400</name>
</gene>
<comment type="similarity">
    <text evidence="2">Belongs to the alpha/beta-type SASP family.</text>
</comment>
<keyword evidence="3" id="KW-0238">DNA-binding</keyword>
<keyword evidence="5" id="KW-1185">Reference proteome</keyword>
<dbReference type="InterPro" id="IPR018126">
    <property type="entry name" value="SASP_alpha/beta-type_CS"/>
</dbReference>
<dbReference type="PROSITE" id="PS00304">
    <property type="entry name" value="SASP_1"/>
    <property type="match status" value="1"/>
</dbReference>
<sequence>MARSNNVKVVPESKQALDIMKYEIAAELGLPVGKQLLAHADTEFATELGAIPSASIKEDYWGHIASRDAGAVGGSITKRLIQKAEEVLFTL</sequence>
<evidence type="ECO:0000256" key="3">
    <source>
        <dbReference type="ARBA" id="ARBA00023125"/>
    </source>
</evidence>
<dbReference type="PANTHER" id="PTHR36107:SF1">
    <property type="entry name" value="SMALL, ACID-SOLUBLE SPORE PROTEIN A"/>
    <property type="match status" value="1"/>
</dbReference>
<dbReference type="InterPro" id="IPR050847">
    <property type="entry name" value="SASP_DNA-binding"/>
</dbReference>
<proteinExistence type="inferred from homology"/>
<evidence type="ECO:0000256" key="1">
    <source>
        <dbReference type="ARBA" id="ARBA00003863"/>
    </source>
</evidence>
<comment type="function">
    <text evidence="1">SASP are bound to spore DNA. They are double-stranded DNA-binding proteins that cause DNA to change to an a-like conformation. They protect the DNA backbone from chemical and enzymatic cleavage and are thus involved in dormant spore's high resistance to UV light.</text>
</comment>
<evidence type="ECO:0000313" key="5">
    <source>
        <dbReference type="Proteomes" id="UP000298246"/>
    </source>
</evidence>
<dbReference type="InterPro" id="IPR001448">
    <property type="entry name" value="SASP_alpha/beta-type"/>
</dbReference>
<comment type="caution">
    <text evidence="4">The sequence shown here is derived from an EMBL/GenBank/DDBJ whole genome shotgun (WGS) entry which is preliminary data.</text>
</comment>
<dbReference type="Proteomes" id="UP000298246">
    <property type="component" value="Unassembled WGS sequence"/>
</dbReference>
<evidence type="ECO:0000313" key="4">
    <source>
        <dbReference type="EMBL" id="TFE88922.1"/>
    </source>
</evidence>
<name>A0A4Y8Q5P2_9BACL</name>
<dbReference type="Gene3D" id="6.10.10.80">
    <property type="entry name" value="Small, acid-soluble spore protein, alpha/beta type-like"/>
    <property type="match status" value="1"/>
</dbReference>
<dbReference type="OrthoDB" id="2939151at2"/>
<dbReference type="RefSeq" id="WP_134751691.1">
    <property type="nucleotide sequence ID" value="NZ_MYFO02000011.1"/>
</dbReference>
<dbReference type="GO" id="GO:0003690">
    <property type="term" value="F:double-stranded DNA binding"/>
    <property type="evidence" value="ECO:0007669"/>
    <property type="project" value="InterPro"/>
</dbReference>
<evidence type="ECO:0000256" key="2">
    <source>
        <dbReference type="ARBA" id="ARBA00005442"/>
    </source>
</evidence>
<accession>A0A4Y8Q5P2</accession>
<organism evidence="4 5">
    <name type="scientific">Paenibacillus athensensis</name>
    <dbReference type="NCBI Taxonomy" id="1967502"/>
    <lineage>
        <taxon>Bacteria</taxon>
        <taxon>Bacillati</taxon>
        <taxon>Bacillota</taxon>
        <taxon>Bacilli</taxon>
        <taxon>Bacillales</taxon>
        <taxon>Paenibacillaceae</taxon>
        <taxon>Paenibacillus</taxon>
    </lineage>
</organism>
<dbReference type="Pfam" id="PF00269">
    <property type="entry name" value="SASP"/>
    <property type="match status" value="2"/>
</dbReference>
<dbReference type="PANTHER" id="PTHR36107">
    <property type="entry name" value="SMALL, ACID-SOLUBLE SPORE PROTEIN A"/>
    <property type="match status" value="1"/>
</dbReference>
<dbReference type="EMBL" id="MYFO01000008">
    <property type="protein sequence ID" value="TFE88922.1"/>
    <property type="molecule type" value="Genomic_DNA"/>
</dbReference>
<dbReference type="GO" id="GO:0006265">
    <property type="term" value="P:DNA topological change"/>
    <property type="evidence" value="ECO:0007669"/>
    <property type="project" value="InterPro"/>
</dbReference>
<dbReference type="AlphaFoldDB" id="A0A4Y8Q5P2"/>
<reference evidence="4 5" key="1">
    <citation type="submission" date="2017-03" db="EMBL/GenBank/DDBJ databases">
        <title>Isolation of Levoglucosan Utilizing Bacteria.</title>
        <authorList>
            <person name="Arya A.S."/>
        </authorList>
    </citation>
    <scope>NUCLEOTIDE SEQUENCE [LARGE SCALE GENOMIC DNA]</scope>
    <source>
        <strain evidence="4 5">MEC069</strain>
    </source>
</reference>
<dbReference type="InterPro" id="IPR038300">
    <property type="entry name" value="SASP_sf_alpha/beta"/>
</dbReference>